<name>A0A1R3GF00_COCAP</name>
<feature type="non-terminal residue" evidence="1">
    <location>
        <position position="1"/>
    </location>
</feature>
<accession>A0A1R3GF00</accession>
<protein>
    <submittedName>
        <fullName evidence="1">Uncharacterized protein</fullName>
    </submittedName>
</protein>
<proteinExistence type="predicted"/>
<comment type="caution">
    <text evidence="1">The sequence shown here is derived from an EMBL/GenBank/DDBJ whole genome shotgun (WGS) entry which is preliminary data.</text>
</comment>
<evidence type="ECO:0000313" key="1">
    <source>
        <dbReference type="EMBL" id="OMO56646.1"/>
    </source>
</evidence>
<gene>
    <name evidence="1" type="ORF">CCACVL1_26399</name>
</gene>
<evidence type="ECO:0000313" key="2">
    <source>
        <dbReference type="Proteomes" id="UP000188268"/>
    </source>
</evidence>
<dbReference type="Gramene" id="OMO56646">
    <property type="protein sequence ID" value="OMO56646"/>
    <property type="gene ID" value="CCACVL1_26399"/>
</dbReference>
<dbReference type="Proteomes" id="UP000188268">
    <property type="component" value="Unassembled WGS sequence"/>
</dbReference>
<sequence length="59" mass="6589">KFLHSQLLHSLGNQNKSLLIRNQNESLGLILVPDEKGFILVRDKGLTSEEKEAGNEETS</sequence>
<keyword evidence="2" id="KW-1185">Reference proteome</keyword>
<organism evidence="1 2">
    <name type="scientific">Corchorus capsularis</name>
    <name type="common">Jute</name>
    <dbReference type="NCBI Taxonomy" id="210143"/>
    <lineage>
        <taxon>Eukaryota</taxon>
        <taxon>Viridiplantae</taxon>
        <taxon>Streptophyta</taxon>
        <taxon>Embryophyta</taxon>
        <taxon>Tracheophyta</taxon>
        <taxon>Spermatophyta</taxon>
        <taxon>Magnoliopsida</taxon>
        <taxon>eudicotyledons</taxon>
        <taxon>Gunneridae</taxon>
        <taxon>Pentapetalae</taxon>
        <taxon>rosids</taxon>
        <taxon>malvids</taxon>
        <taxon>Malvales</taxon>
        <taxon>Malvaceae</taxon>
        <taxon>Grewioideae</taxon>
        <taxon>Apeibeae</taxon>
        <taxon>Corchorus</taxon>
    </lineage>
</organism>
<reference evidence="1 2" key="1">
    <citation type="submission" date="2013-09" db="EMBL/GenBank/DDBJ databases">
        <title>Corchorus capsularis genome sequencing.</title>
        <authorList>
            <person name="Alam M."/>
            <person name="Haque M.S."/>
            <person name="Islam M.S."/>
            <person name="Emdad E.M."/>
            <person name="Islam M.M."/>
            <person name="Ahmed B."/>
            <person name="Halim A."/>
            <person name="Hossen Q.M.M."/>
            <person name="Hossain M.Z."/>
            <person name="Ahmed R."/>
            <person name="Khan M.M."/>
            <person name="Islam R."/>
            <person name="Rashid M.M."/>
            <person name="Khan S.A."/>
            <person name="Rahman M.S."/>
            <person name="Alam M."/>
        </authorList>
    </citation>
    <scope>NUCLEOTIDE SEQUENCE [LARGE SCALE GENOMIC DNA]</scope>
    <source>
        <strain evidence="2">cv. CVL-1</strain>
        <tissue evidence="1">Whole seedling</tissue>
    </source>
</reference>
<feature type="non-terminal residue" evidence="1">
    <location>
        <position position="59"/>
    </location>
</feature>
<dbReference type="EMBL" id="AWWV01014472">
    <property type="protein sequence ID" value="OMO56646.1"/>
    <property type="molecule type" value="Genomic_DNA"/>
</dbReference>
<dbReference type="AlphaFoldDB" id="A0A1R3GF00"/>